<dbReference type="AlphaFoldDB" id="A0A2U1KP15"/>
<keyword evidence="1" id="KW-0472">Membrane</keyword>
<protein>
    <submittedName>
        <fullName evidence="2">Glucose-methanol-choline oxidoreductase, C-terminal</fullName>
    </submittedName>
</protein>
<feature type="transmembrane region" description="Helical" evidence="1">
    <location>
        <begin position="174"/>
        <end position="192"/>
    </location>
</feature>
<keyword evidence="1" id="KW-1133">Transmembrane helix</keyword>
<comment type="caution">
    <text evidence="2">The sequence shown here is derived from an EMBL/GenBank/DDBJ whole genome shotgun (WGS) entry which is preliminary data.</text>
</comment>
<dbReference type="Proteomes" id="UP000245207">
    <property type="component" value="Unassembled WGS sequence"/>
</dbReference>
<keyword evidence="1" id="KW-0812">Transmembrane</keyword>
<dbReference type="OrthoDB" id="10620364at2759"/>
<dbReference type="EMBL" id="PKPP01015549">
    <property type="protein sequence ID" value="PWA38514.1"/>
    <property type="molecule type" value="Genomic_DNA"/>
</dbReference>
<reference evidence="2 3" key="1">
    <citation type="journal article" date="2018" name="Mol. Plant">
        <title>The genome of Artemisia annua provides insight into the evolution of Asteraceae family and artemisinin biosynthesis.</title>
        <authorList>
            <person name="Shen Q."/>
            <person name="Zhang L."/>
            <person name="Liao Z."/>
            <person name="Wang S."/>
            <person name="Yan T."/>
            <person name="Shi P."/>
            <person name="Liu M."/>
            <person name="Fu X."/>
            <person name="Pan Q."/>
            <person name="Wang Y."/>
            <person name="Lv Z."/>
            <person name="Lu X."/>
            <person name="Zhang F."/>
            <person name="Jiang W."/>
            <person name="Ma Y."/>
            <person name="Chen M."/>
            <person name="Hao X."/>
            <person name="Li L."/>
            <person name="Tang Y."/>
            <person name="Lv G."/>
            <person name="Zhou Y."/>
            <person name="Sun X."/>
            <person name="Brodelius P.E."/>
            <person name="Rose J.K.C."/>
            <person name="Tang K."/>
        </authorList>
    </citation>
    <scope>NUCLEOTIDE SEQUENCE [LARGE SCALE GENOMIC DNA]</scope>
    <source>
        <strain evidence="3">cv. Huhao1</strain>
        <tissue evidence="2">Leaf</tissue>
    </source>
</reference>
<sequence length="266" mass="31102">MAARLRLQWRHEQLYFNPATVKMLSNLKDRVIDAIRAAVGRLSYSTNFHTYLGQHALIIHEELPTPNEENVDEERYHFMSLLLNLVNAFLYPIYQLIRLFTLMILFPFFVMYFLMWKFLPIVDHEGLIPIPNARLLQSEITVNRQKQACLEHLMHMATLEGVGRLLYDKVSFRLFFWLWFLLTTSFGPRANYASLGRSDQVRTHCKALNVGFHDVRKITKLCLFRSEYKTHNKRVASLAEVRSGIVGYPNVGRSSLMVKVESICFD</sequence>
<name>A0A2U1KP15_ARTAN</name>
<evidence type="ECO:0000256" key="1">
    <source>
        <dbReference type="SAM" id="Phobius"/>
    </source>
</evidence>
<accession>A0A2U1KP15</accession>
<dbReference type="STRING" id="35608.A0A2U1KP15"/>
<evidence type="ECO:0000313" key="2">
    <source>
        <dbReference type="EMBL" id="PWA38514.1"/>
    </source>
</evidence>
<evidence type="ECO:0000313" key="3">
    <source>
        <dbReference type="Proteomes" id="UP000245207"/>
    </source>
</evidence>
<keyword evidence="3" id="KW-1185">Reference proteome</keyword>
<organism evidence="2 3">
    <name type="scientific">Artemisia annua</name>
    <name type="common">Sweet wormwood</name>
    <dbReference type="NCBI Taxonomy" id="35608"/>
    <lineage>
        <taxon>Eukaryota</taxon>
        <taxon>Viridiplantae</taxon>
        <taxon>Streptophyta</taxon>
        <taxon>Embryophyta</taxon>
        <taxon>Tracheophyta</taxon>
        <taxon>Spermatophyta</taxon>
        <taxon>Magnoliopsida</taxon>
        <taxon>eudicotyledons</taxon>
        <taxon>Gunneridae</taxon>
        <taxon>Pentapetalae</taxon>
        <taxon>asterids</taxon>
        <taxon>campanulids</taxon>
        <taxon>Asterales</taxon>
        <taxon>Asteraceae</taxon>
        <taxon>Asteroideae</taxon>
        <taxon>Anthemideae</taxon>
        <taxon>Artemisiinae</taxon>
        <taxon>Artemisia</taxon>
    </lineage>
</organism>
<proteinExistence type="predicted"/>
<gene>
    <name evidence="2" type="ORF">CTI12_AA580660</name>
</gene>
<feature type="transmembrane region" description="Helical" evidence="1">
    <location>
        <begin position="99"/>
        <end position="119"/>
    </location>
</feature>